<dbReference type="GO" id="GO:0005886">
    <property type="term" value="C:plasma membrane"/>
    <property type="evidence" value="ECO:0007669"/>
    <property type="project" value="TreeGrafter"/>
</dbReference>
<reference evidence="6" key="2">
    <citation type="submission" date="2025-05" db="UniProtKB">
        <authorList>
            <consortium name="Ensembl"/>
        </authorList>
    </citation>
    <scope>IDENTIFICATION</scope>
</reference>
<dbReference type="GO" id="GO:0004896">
    <property type="term" value="F:cytokine receptor activity"/>
    <property type="evidence" value="ECO:0007669"/>
    <property type="project" value="TreeGrafter"/>
</dbReference>
<dbReference type="PANTHER" id="PTHR20859">
    <property type="entry name" value="INTERFERON/INTERLEUKIN RECEPTOR"/>
    <property type="match status" value="1"/>
</dbReference>
<sequence length="443" mass="49759">MRSLPVSVLTLLLIYITSAEGALNAPLNLSAVLLDFRASIYWLPGPWNPIGTRYSVEFTEVQNFLTTVWKKPAGCSNITERQCHLFPDQFFKDYFVRVMAEWKDERSNWTILEHTFQPYKDTQLSSPEMKISPTHHSIHIHLSHKIQAVYQDVPLRFNVDLFRMTSSKTVEHIGKSKNTGVFNFSNLPSGYSYCINASAFHTEMSIIQNLNATGCIFLQQGPRGVIVGVGVLLLLVISAGIFLSAKGLLRTLIKDGYFPKVLIIKGGTAAPQTLNVETPCVHPLSVSDYPQVIESTHDDLDKNASKNYMQRGDYRGIDDELDNAYGPLEGYSGIDDELEGAYGPVEGHPNLYSSAALMEESEEPLAQEEHPNFGFFAQGSPHVSTETLYWLEDYDDEDNDYSVTYYVESMESVSEEDTDTEQADEDTLESSYEPRAHLWSEGS</sequence>
<keyword evidence="2" id="KW-1133">Transmembrane helix</keyword>
<accession>A0A8B9RJ41</accession>
<evidence type="ECO:0000313" key="5">
    <source>
        <dbReference type="EMBL" id="KAG9281998.1"/>
    </source>
</evidence>
<evidence type="ECO:0000313" key="7">
    <source>
        <dbReference type="Proteomes" id="UP000694621"/>
    </source>
</evidence>
<dbReference type="EMBL" id="JAICCE010000001">
    <property type="protein sequence ID" value="KAG9281998.1"/>
    <property type="molecule type" value="Genomic_DNA"/>
</dbReference>
<dbReference type="Proteomes" id="UP000694621">
    <property type="component" value="Unplaced"/>
</dbReference>
<keyword evidence="3" id="KW-0732">Signal</keyword>
<feature type="signal peptide" evidence="3">
    <location>
        <begin position="1"/>
        <end position="21"/>
    </location>
</feature>
<evidence type="ECO:0000313" key="6">
    <source>
        <dbReference type="Ensembl" id="ENSAMXP00005047006.1"/>
    </source>
</evidence>
<dbReference type="Proteomes" id="UP000752171">
    <property type="component" value="Unassembled WGS sequence"/>
</dbReference>
<feature type="compositionally biased region" description="Acidic residues" evidence="1">
    <location>
        <begin position="413"/>
        <end position="428"/>
    </location>
</feature>
<dbReference type="OrthoDB" id="10031784at2759"/>
<dbReference type="KEGG" id="amex:103029795"/>
<dbReference type="InterPro" id="IPR050650">
    <property type="entry name" value="Type-II_Cytokine-TF_Rcpt"/>
</dbReference>
<dbReference type="Gene3D" id="2.60.40.10">
    <property type="entry name" value="Immunoglobulins"/>
    <property type="match status" value="1"/>
</dbReference>
<feature type="region of interest" description="Disordered" evidence="1">
    <location>
        <begin position="409"/>
        <end position="443"/>
    </location>
</feature>
<feature type="transmembrane region" description="Helical" evidence="2">
    <location>
        <begin position="225"/>
        <end position="245"/>
    </location>
</feature>
<keyword evidence="2" id="KW-0812">Transmembrane</keyword>
<protein>
    <recommendedName>
        <fullName evidence="4">Fibronectin type-III domain-containing protein</fullName>
    </recommendedName>
</protein>
<evidence type="ECO:0000313" key="8">
    <source>
        <dbReference type="Proteomes" id="UP000752171"/>
    </source>
</evidence>
<keyword evidence="2" id="KW-0472">Membrane</keyword>
<organism evidence="6 7">
    <name type="scientific">Astyanax mexicanus</name>
    <name type="common">Blind cave fish</name>
    <name type="synonym">Astyanax fasciatus mexicanus</name>
    <dbReference type="NCBI Taxonomy" id="7994"/>
    <lineage>
        <taxon>Eukaryota</taxon>
        <taxon>Metazoa</taxon>
        <taxon>Chordata</taxon>
        <taxon>Craniata</taxon>
        <taxon>Vertebrata</taxon>
        <taxon>Euteleostomi</taxon>
        <taxon>Actinopterygii</taxon>
        <taxon>Neopterygii</taxon>
        <taxon>Teleostei</taxon>
        <taxon>Ostariophysi</taxon>
        <taxon>Characiformes</taxon>
        <taxon>Characoidei</taxon>
        <taxon>Acestrorhamphidae</taxon>
        <taxon>Acestrorhamphinae</taxon>
        <taxon>Astyanax</taxon>
    </lineage>
</organism>
<dbReference type="Ensembl" id="ENSAMXT00005051055.1">
    <property type="protein sequence ID" value="ENSAMXP00005047006.1"/>
    <property type="gene ID" value="ENSAMXG00005021621.1"/>
</dbReference>
<feature type="domain" description="Fibronectin type-III" evidence="4">
    <location>
        <begin position="9"/>
        <end position="109"/>
    </location>
</feature>
<dbReference type="InterPro" id="IPR003961">
    <property type="entry name" value="FN3_dom"/>
</dbReference>
<dbReference type="InterPro" id="IPR036116">
    <property type="entry name" value="FN3_sf"/>
</dbReference>
<evidence type="ECO:0000256" key="3">
    <source>
        <dbReference type="SAM" id="SignalP"/>
    </source>
</evidence>
<name>A0A8B9RJ41_ASTMX</name>
<dbReference type="OMA" id="QNSIWIN"/>
<gene>
    <name evidence="5" type="ORF">AMEX_G588</name>
</gene>
<evidence type="ECO:0000259" key="4">
    <source>
        <dbReference type="Pfam" id="PF01108"/>
    </source>
</evidence>
<dbReference type="PANTHER" id="PTHR20859:SF93">
    <property type="entry name" value="CYTOKINE RECEPTOR FAMILY MEMBER B12-RELATED"/>
    <property type="match status" value="1"/>
</dbReference>
<reference evidence="5 8" key="1">
    <citation type="submission" date="2021-07" db="EMBL/GenBank/DDBJ databases">
        <authorList>
            <person name="Imarazene B."/>
            <person name="Zahm M."/>
            <person name="Klopp C."/>
            <person name="Cabau C."/>
            <person name="Beille S."/>
            <person name="Jouanno E."/>
            <person name="Castinel A."/>
            <person name="Lluch J."/>
            <person name="Gil L."/>
            <person name="Kuchtly C."/>
            <person name="Lopez Roques C."/>
            <person name="Donnadieu C."/>
            <person name="Parrinello H."/>
            <person name="Journot L."/>
            <person name="Du K."/>
            <person name="Schartl M."/>
            <person name="Retaux S."/>
            <person name="Guiguen Y."/>
        </authorList>
    </citation>
    <scope>NUCLEOTIDE SEQUENCE [LARGE SCALE GENOMIC DNA]</scope>
    <source>
        <strain evidence="5">Pach_M1</strain>
        <tissue evidence="5">Testis</tissue>
    </source>
</reference>
<feature type="chain" id="PRO_5044669890" description="Fibronectin type-III domain-containing protein" evidence="3">
    <location>
        <begin position="22"/>
        <end position="443"/>
    </location>
</feature>
<evidence type="ECO:0000256" key="1">
    <source>
        <dbReference type="SAM" id="MobiDB-lite"/>
    </source>
</evidence>
<proteinExistence type="predicted"/>
<dbReference type="SUPFAM" id="SSF49265">
    <property type="entry name" value="Fibronectin type III"/>
    <property type="match status" value="2"/>
</dbReference>
<dbReference type="Pfam" id="PF01108">
    <property type="entry name" value="Tissue_fac"/>
    <property type="match status" value="1"/>
</dbReference>
<dbReference type="InterPro" id="IPR013783">
    <property type="entry name" value="Ig-like_fold"/>
</dbReference>
<feature type="compositionally biased region" description="Basic and acidic residues" evidence="1">
    <location>
        <begin position="432"/>
        <end position="443"/>
    </location>
</feature>
<dbReference type="AlphaFoldDB" id="A0A8B9RJ41"/>
<evidence type="ECO:0000256" key="2">
    <source>
        <dbReference type="SAM" id="Phobius"/>
    </source>
</evidence>